<dbReference type="InterPro" id="IPR041492">
    <property type="entry name" value="HAD_2"/>
</dbReference>
<evidence type="ECO:0000256" key="5">
    <source>
        <dbReference type="ARBA" id="ARBA00013078"/>
    </source>
</evidence>
<comment type="pathway">
    <text evidence="3">Organic acid metabolism; glycolate biosynthesis; glycolate from 2-phosphoglycolate: step 1/1.</text>
</comment>
<dbReference type="InterPro" id="IPR023214">
    <property type="entry name" value="HAD_sf"/>
</dbReference>
<evidence type="ECO:0000313" key="12">
    <source>
        <dbReference type="Proteomes" id="UP000295129"/>
    </source>
</evidence>
<keyword evidence="7" id="KW-0378">Hydrolase</keyword>
<evidence type="ECO:0000256" key="1">
    <source>
        <dbReference type="ARBA" id="ARBA00000830"/>
    </source>
</evidence>
<accession>A0A4R6EFJ7</accession>
<dbReference type="GO" id="GO:0046872">
    <property type="term" value="F:metal ion binding"/>
    <property type="evidence" value="ECO:0007669"/>
    <property type="project" value="UniProtKB-KW"/>
</dbReference>
<evidence type="ECO:0000256" key="7">
    <source>
        <dbReference type="ARBA" id="ARBA00022801"/>
    </source>
</evidence>
<dbReference type="SFLD" id="SFLDG01129">
    <property type="entry name" value="C1.5:_HAD__Beta-PGM__Phosphata"/>
    <property type="match status" value="1"/>
</dbReference>
<comment type="cofactor">
    <cofactor evidence="2">
        <name>Mg(2+)</name>
        <dbReference type="ChEBI" id="CHEBI:18420"/>
    </cofactor>
</comment>
<dbReference type="InterPro" id="IPR037512">
    <property type="entry name" value="PGPase_prok"/>
</dbReference>
<dbReference type="GO" id="GO:0008967">
    <property type="term" value="F:phosphoglycolate phosphatase activity"/>
    <property type="evidence" value="ECO:0007669"/>
    <property type="project" value="UniProtKB-EC"/>
</dbReference>
<dbReference type="InterPro" id="IPR023198">
    <property type="entry name" value="PGP-like_dom2"/>
</dbReference>
<gene>
    <name evidence="11" type="ORF">C7389_101449</name>
</gene>
<evidence type="ECO:0000256" key="8">
    <source>
        <dbReference type="ARBA" id="ARBA00022842"/>
    </source>
</evidence>
<dbReference type="FunFam" id="3.40.50.1000:FF:000022">
    <property type="entry name" value="Phosphoglycolate phosphatase"/>
    <property type="match status" value="1"/>
</dbReference>
<comment type="similarity">
    <text evidence="4">Belongs to the HAD-like hydrolase superfamily. CbbY/CbbZ/Gph/YieH family.</text>
</comment>
<sequence>MLAAPPDAVFFDLDGTLADTAPDLASATNRLLVEEGREPLPLAKLRPHVSHGATGMLRAAFSIEPGTDAHAHYSRRFLTHYEQALCVSTQLFDGMEKVLQSLEAHGIKWGIVTNKRQRYTLPLMAALQLDTRASCIISGDSAPRPKPAPDTLLLACAQAGVAPSSSVYVGDDLRDIQAARAAGMPAIAAAYGYLGETVPVEQWGADAIIANPLQLLQTLALGVIDSSS</sequence>
<dbReference type="NCBIfam" id="TIGR01449">
    <property type="entry name" value="PGP_bact"/>
    <property type="match status" value="1"/>
</dbReference>
<dbReference type="SUPFAM" id="SSF56784">
    <property type="entry name" value="HAD-like"/>
    <property type="match status" value="1"/>
</dbReference>
<evidence type="ECO:0000256" key="4">
    <source>
        <dbReference type="ARBA" id="ARBA00006171"/>
    </source>
</evidence>
<dbReference type="SFLD" id="SFLDG01135">
    <property type="entry name" value="C1.5.6:_HAD__Beta-PGM__Phospha"/>
    <property type="match status" value="1"/>
</dbReference>
<proteinExistence type="inferred from homology"/>
<dbReference type="SFLD" id="SFLDS00003">
    <property type="entry name" value="Haloacid_Dehalogenase"/>
    <property type="match status" value="1"/>
</dbReference>
<dbReference type="GO" id="GO:0005829">
    <property type="term" value="C:cytosol"/>
    <property type="evidence" value="ECO:0007669"/>
    <property type="project" value="TreeGrafter"/>
</dbReference>
<evidence type="ECO:0000256" key="9">
    <source>
        <dbReference type="ARBA" id="ARBA00023277"/>
    </source>
</evidence>
<dbReference type="Gene3D" id="1.10.150.240">
    <property type="entry name" value="Putative phosphatase, domain 2"/>
    <property type="match status" value="1"/>
</dbReference>
<dbReference type="EMBL" id="SNVV01000001">
    <property type="protein sequence ID" value="TDN57066.1"/>
    <property type="molecule type" value="Genomic_DNA"/>
</dbReference>
<evidence type="ECO:0000256" key="2">
    <source>
        <dbReference type="ARBA" id="ARBA00001946"/>
    </source>
</evidence>
<keyword evidence="9" id="KW-0119">Carbohydrate metabolism</keyword>
<evidence type="ECO:0000256" key="3">
    <source>
        <dbReference type="ARBA" id="ARBA00004818"/>
    </source>
</evidence>
<dbReference type="OrthoDB" id="9776368at2"/>
<dbReference type="InterPro" id="IPR050155">
    <property type="entry name" value="HAD-like_hydrolase_sf"/>
</dbReference>
<keyword evidence="6" id="KW-0479">Metal-binding</keyword>
<evidence type="ECO:0000256" key="10">
    <source>
        <dbReference type="ARBA" id="ARBA00059247"/>
    </source>
</evidence>
<protein>
    <recommendedName>
        <fullName evidence="5">phosphoglycolate phosphatase</fullName>
        <ecNumber evidence="5">3.1.3.18</ecNumber>
    </recommendedName>
</protein>
<comment type="caution">
    <text evidence="11">The sequence shown here is derived from an EMBL/GenBank/DDBJ whole genome shotgun (WGS) entry which is preliminary data.</text>
</comment>
<dbReference type="AlphaFoldDB" id="A0A4R6EFJ7"/>
<organism evidence="11 12">
    <name type="scientific">Azoarcus indigens</name>
    <dbReference type="NCBI Taxonomy" id="29545"/>
    <lineage>
        <taxon>Bacteria</taxon>
        <taxon>Pseudomonadati</taxon>
        <taxon>Pseudomonadota</taxon>
        <taxon>Betaproteobacteria</taxon>
        <taxon>Rhodocyclales</taxon>
        <taxon>Zoogloeaceae</taxon>
        <taxon>Azoarcus</taxon>
    </lineage>
</organism>
<comment type="catalytic activity">
    <reaction evidence="1">
        <text>2-phosphoglycolate + H2O = glycolate + phosphate</text>
        <dbReference type="Rhea" id="RHEA:14369"/>
        <dbReference type="ChEBI" id="CHEBI:15377"/>
        <dbReference type="ChEBI" id="CHEBI:29805"/>
        <dbReference type="ChEBI" id="CHEBI:43474"/>
        <dbReference type="ChEBI" id="CHEBI:58033"/>
        <dbReference type="EC" id="3.1.3.18"/>
    </reaction>
</comment>
<comment type="function">
    <text evidence="10">Specifically catalyzes the dephosphorylation of 2-phosphoglycolate. Is involved in the dissimilation of the intracellular 2-phosphoglycolate formed during the DNA repair of 3'-phosphoglycolate ends, a major class of DNA lesions induced by oxidative stress.</text>
</comment>
<evidence type="ECO:0000313" key="11">
    <source>
        <dbReference type="EMBL" id="TDN57066.1"/>
    </source>
</evidence>
<name>A0A4R6EFJ7_9RHOO</name>
<dbReference type="NCBIfam" id="TIGR01509">
    <property type="entry name" value="HAD-SF-IA-v3"/>
    <property type="match status" value="1"/>
</dbReference>
<dbReference type="InterPro" id="IPR006439">
    <property type="entry name" value="HAD-SF_hydro_IA"/>
</dbReference>
<dbReference type="InterPro" id="IPR036412">
    <property type="entry name" value="HAD-like_sf"/>
</dbReference>
<dbReference type="PANTHER" id="PTHR43434:SF23">
    <property type="entry name" value="PHOSPHOGLYCOLATE PHOSPHATASE"/>
    <property type="match status" value="1"/>
</dbReference>
<dbReference type="Proteomes" id="UP000295129">
    <property type="component" value="Unassembled WGS sequence"/>
</dbReference>
<keyword evidence="8" id="KW-0460">Magnesium</keyword>
<dbReference type="RefSeq" id="WP_133587908.1">
    <property type="nucleotide sequence ID" value="NZ_SNVV01000001.1"/>
</dbReference>
<dbReference type="Pfam" id="PF13419">
    <property type="entry name" value="HAD_2"/>
    <property type="match status" value="1"/>
</dbReference>
<dbReference type="GO" id="GO:0006281">
    <property type="term" value="P:DNA repair"/>
    <property type="evidence" value="ECO:0007669"/>
    <property type="project" value="TreeGrafter"/>
</dbReference>
<dbReference type="PANTHER" id="PTHR43434">
    <property type="entry name" value="PHOSPHOGLYCOLATE PHOSPHATASE"/>
    <property type="match status" value="1"/>
</dbReference>
<reference evidence="11 12" key="1">
    <citation type="submission" date="2019-03" db="EMBL/GenBank/DDBJ databases">
        <title>Genomic Encyclopedia of Type Strains, Phase IV (KMG-IV): sequencing the most valuable type-strain genomes for metagenomic binning, comparative biology and taxonomic classification.</title>
        <authorList>
            <person name="Goeker M."/>
        </authorList>
    </citation>
    <scope>NUCLEOTIDE SEQUENCE [LARGE SCALE GENOMIC DNA]</scope>
    <source>
        <strain evidence="11 12">DSM 12121</strain>
    </source>
</reference>
<dbReference type="GO" id="GO:0005975">
    <property type="term" value="P:carbohydrate metabolic process"/>
    <property type="evidence" value="ECO:0007669"/>
    <property type="project" value="InterPro"/>
</dbReference>
<dbReference type="NCBIfam" id="TIGR01549">
    <property type="entry name" value="HAD-SF-IA-v1"/>
    <property type="match status" value="1"/>
</dbReference>
<evidence type="ECO:0000256" key="6">
    <source>
        <dbReference type="ARBA" id="ARBA00022723"/>
    </source>
</evidence>
<dbReference type="EC" id="3.1.3.18" evidence="5"/>
<keyword evidence="12" id="KW-1185">Reference proteome</keyword>
<dbReference type="Gene3D" id="3.40.50.1000">
    <property type="entry name" value="HAD superfamily/HAD-like"/>
    <property type="match status" value="1"/>
</dbReference>